<accession>A0ABC9H3N0</accession>
<sequence>MAAAAAVGCGTTAVFEKGPLNTKVIRPISYHNGQVFFLTVATPTEAGTYPVLVFLHGYAMFSWWYSSLLEHVASHGFILVAPLLHDLGLTDKDDIETTKAPDLTRLALAGHSRGGDTAFAVAHPIPLDLKFSALIGVDPVAGLGSPDFLQVKPRVLTGSFDPGMPVMVIGTGLGPEFSPGGLFPPRLPSIPCAPNGVNHVEFYDQCTSKSRYHLVAKDYGHLDMLDDAIPALICKSCQGPEHTKELCRRTMAGLMVAFLKDKLRGEGHDLQAVLDNPGLAPADLLHPVEHA</sequence>
<dbReference type="PANTHER" id="PTHR33428:SF9">
    <property type="entry name" value="CHLOROPHYLLASE-1"/>
    <property type="match status" value="1"/>
</dbReference>
<organism evidence="1 2">
    <name type="scientific">Urochloa decumbens</name>
    <dbReference type="NCBI Taxonomy" id="240449"/>
    <lineage>
        <taxon>Eukaryota</taxon>
        <taxon>Viridiplantae</taxon>
        <taxon>Streptophyta</taxon>
        <taxon>Embryophyta</taxon>
        <taxon>Tracheophyta</taxon>
        <taxon>Spermatophyta</taxon>
        <taxon>Magnoliopsida</taxon>
        <taxon>Liliopsida</taxon>
        <taxon>Poales</taxon>
        <taxon>Poaceae</taxon>
        <taxon>PACMAD clade</taxon>
        <taxon>Panicoideae</taxon>
        <taxon>Panicodae</taxon>
        <taxon>Paniceae</taxon>
        <taxon>Melinidinae</taxon>
        <taxon>Urochloa</taxon>
    </lineage>
</organism>
<proteinExistence type="predicted"/>
<dbReference type="Proteomes" id="UP001497457">
    <property type="component" value="Unassembled WGS sequence"/>
</dbReference>
<dbReference type="Gene3D" id="3.40.50.1820">
    <property type="entry name" value="alpha/beta hydrolase"/>
    <property type="match status" value="1"/>
</dbReference>
<evidence type="ECO:0000313" key="2">
    <source>
        <dbReference type="Proteomes" id="UP001497457"/>
    </source>
</evidence>
<gene>
    <name evidence="1" type="ORF">URODEC1_LOCUS121890</name>
</gene>
<dbReference type="EMBL" id="CAXIPR030001415">
    <property type="protein sequence ID" value="CAM0148615.1"/>
    <property type="molecule type" value="Genomic_DNA"/>
</dbReference>
<keyword evidence="2" id="KW-1185">Reference proteome</keyword>
<dbReference type="InterPro" id="IPR029058">
    <property type="entry name" value="AB_hydrolase_fold"/>
</dbReference>
<dbReference type="SUPFAM" id="SSF53474">
    <property type="entry name" value="alpha/beta-Hydrolases"/>
    <property type="match status" value="1"/>
</dbReference>
<name>A0ABC9H3N0_9POAL</name>
<dbReference type="PANTHER" id="PTHR33428">
    <property type="entry name" value="CHLOROPHYLLASE-2, CHLOROPLASTIC"/>
    <property type="match status" value="1"/>
</dbReference>
<evidence type="ECO:0008006" key="3">
    <source>
        <dbReference type="Google" id="ProtNLM"/>
    </source>
</evidence>
<protein>
    <recommendedName>
        <fullName evidence="3">Chlorophyllase</fullName>
    </recommendedName>
</protein>
<comment type="caution">
    <text evidence="1">The sequence shown here is derived from an EMBL/GenBank/DDBJ whole genome shotgun (WGS) entry which is preliminary data.</text>
</comment>
<dbReference type="AlphaFoldDB" id="A0ABC9H3N0"/>
<evidence type="ECO:0000313" key="1">
    <source>
        <dbReference type="EMBL" id="CAM0148615.1"/>
    </source>
</evidence>
<dbReference type="InterPro" id="IPR017395">
    <property type="entry name" value="Chlorophyllase-like"/>
</dbReference>
<dbReference type="Pfam" id="PF07224">
    <property type="entry name" value="Chlorophyllase"/>
    <property type="match status" value="2"/>
</dbReference>
<reference evidence="1 2" key="1">
    <citation type="submission" date="2024-10" db="EMBL/GenBank/DDBJ databases">
        <authorList>
            <person name="Ryan C."/>
        </authorList>
    </citation>
    <scope>NUCLEOTIDE SEQUENCE [LARGE SCALE GENOMIC DNA]</scope>
</reference>